<dbReference type="Pfam" id="PF00535">
    <property type="entry name" value="Glycos_transf_2"/>
    <property type="match status" value="1"/>
</dbReference>
<dbReference type="OrthoDB" id="46222at2157"/>
<protein>
    <submittedName>
        <fullName evidence="2">Glycosyltransferase family 2 protein</fullName>
    </submittedName>
</protein>
<feature type="domain" description="Glycosyltransferase 2-like" evidence="1">
    <location>
        <begin position="13"/>
        <end position="138"/>
    </location>
</feature>
<reference evidence="2 3" key="1">
    <citation type="submission" date="2021-06" db="EMBL/GenBank/DDBJ databases">
        <title>New haloarchaea isolates fom saline soil.</title>
        <authorList>
            <person name="Duran-Viseras A."/>
            <person name="Sanchez-Porro C.S."/>
            <person name="Ventosa A."/>
        </authorList>
    </citation>
    <scope>NUCLEOTIDE SEQUENCE [LARGE SCALE GENOMIC DNA]</scope>
    <source>
        <strain evidence="2 3">JCM 183640</strain>
    </source>
</reference>
<dbReference type="InterPro" id="IPR050834">
    <property type="entry name" value="Glycosyltransf_2"/>
</dbReference>
<gene>
    <name evidence="2" type="ORF">KTS45_13425</name>
</gene>
<evidence type="ECO:0000313" key="3">
    <source>
        <dbReference type="Proteomes" id="UP000766550"/>
    </source>
</evidence>
<keyword evidence="3" id="KW-1185">Reference proteome</keyword>
<dbReference type="SUPFAM" id="SSF53448">
    <property type="entry name" value="Nucleotide-diphospho-sugar transferases"/>
    <property type="match status" value="1"/>
</dbReference>
<dbReference type="AlphaFoldDB" id="A0A8J7Y5P1"/>
<dbReference type="Gene3D" id="3.90.550.10">
    <property type="entry name" value="Spore Coat Polysaccharide Biosynthesis Protein SpsA, Chain A"/>
    <property type="match status" value="1"/>
</dbReference>
<evidence type="ECO:0000259" key="1">
    <source>
        <dbReference type="Pfam" id="PF00535"/>
    </source>
</evidence>
<dbReference type="Proteomes" id="UP000766550">
    <property type="component" value="Unassembled WGS sequence"/>
</dbReference>
<dbReference type="InterPro" id="IPR001173">
    <property type="entry name" value="Glyco_trans_2-like"/>
</dbReference>
<name>A0A8J7Y5P1_9EURY</name>
<dbReference type="EMBL" id="JAHQXF010000002">
    <property type="protein sequence ID" value="MBV0925200.1"/>
    <property type="molecule type" value="Genomic_DNA"/>
</dbReference>
<dbReference type="CDD" id="cd00761">
    <property type="entry name" value="Glyco_tranf_GTA_type"/>
    <property type="match status" value="1"/>
</dbReference>
<comment type="caution">
    <text evidence="2">The sequence shown here is derived from an EMBL/GenBank/DDBJ whole genome shotgun (WGS) entry which is preliminary data.</text>
</comment>
<dbReference type="PANTHER" id="PTHR43685:SF11">
    <property type="entry name" value="GLYCOSYLTRANSFERASE TAGX-RELATED"/>
    <property type="match status" value="1"/>
</dbReference>
<sequence>MTRTRHRDTPTVSVILPTYNRPELLGRAVDSVLSQTHRAIECIVVDSASMTPASQALADVADERLTIIRLEDDDGLQHAKNVGIGNATGEYLAFLDDDDVWLPEKLERQLRFVNARQVDGCVTLKRVVDEEGTTIPDTGYMSRYRALMGDLKTQPMSTLLIRRKPVTEIDGFDESFPFQHEDREFCVRILDRASIGVLEAPLIEVHRDGRTPFPEPDALIEGKRALLNKHEELLSSFSLLDQRRILSFNRLELALSLCHHGEPKRSLALFRRALVPPVLSPQQYLFYLAVFSRTLFSNGVRGYVPFVEQTEAE</sequence>
<dbReference type="RefSeq" id="WP_162318036.1">
    <property type="nucleotide sequence ID" value="NZ_JAHQXF010000002.1"/>
</dbReference>
<organism evidence="2 3">
    <name type="scientific">Haloarcula limicola</name>
    <dbReference type="NCBI Taxonomy" id="1429915"/>
    <lineage>
        <taxon>Archaea</taxon>
        <taxon>Methanobacteriati</taxon>
        <taxon>Methanobacteriota</taxon>
        <taxon>Stenosarchaea group</taxon>
        <taxon>Halobacteria</taxon>
        <taxon>Halobacteriales</taxon>
        <taxon>Haloarculaceae</taxon>
        <taxon>Haloarcula</taxon>
    </lineage>
</organism>
<accession>A0A8J7Y5P1</accession>
<proteinExistence type="predicted"/>
<dbReference type="PANTHER" id="PTHR43685">
    <property type="entry name" value="GLYCOSYLTRANSFERASE"/>
    <property type="match status" value="1"/>
</dbReference>
<evidence type="ECO:0000313" key="2">
    <source>
        <dbReference type="EMBL" id="MBV0925200.1"/>
    </source>
</evidence>
<dbReference type="InterPro" id="IPR029044">
    <property type="entry name" value="Nucleotide-diphossugar_trans"/>
</dbReference>